<dbReference type="EMBL" id="QENQ01000001">
    <property type="protein sequence ID" value="PVX30867.1"/>
    <property type="molecule type" value="Genomic_DNA"/>
</dbReference>
<protein>
    <submittedName>
        <fullName evidence="1">Uncharacterized protein</fullName>
    </submittedName>
</protein>
<dbReference type="OrthoDB" id="9769600at2"/>
<proteinExistence type="predicted"/>
<organism evidence="1 2">
    <name type="scientific">Sphingomonas pokkalii</name>
    <dbReference type="NCBI Taxonomy" id="2175090"/>
    <lineage>
        <taxon>Bacteria</taxon>
        <taxon>Pseudomonadati</taxon>
        <taxon>Pseudomonadota</taxon>
        <taxon>Alphaproteobacteria</taxon>
        <taxon>Sphingomonadales</taxon>
        <taxon>Sphingomonadaceae</taxon>
        <taxon>Sphingomonas</taxon>
    </lineage>
</organism>
<name>A0A2U0SHP7_9SPHN</name>
<accession>A0A2U0SHP7</accession>
<evidence type="ECO:0000313" key="1">
    <source>
        <dbReference type="EMBL" id="PVX30867.1"/>
    </source>
</evidence>
<evidence type="ECO:0000313" key="2">
    <source>
        <dbReference type="Proteomes" id="UP000245890"/>
    </source>
</evidence>
<dbReference type="Proteomes" id="UP000245890">
    <property type="component" value="Unassembled WGS sequence"/>
</dbReference>
<comment type="caution">
    <text evidence="1">The sequence shown here is derived from an EMBL/GenBank/DDBJ whole genome shotgun (WGS) entry which is preliminary data.</text>
</comment>
<keyword evidence="2" id="KW-1185">Reference proteome</keyword>
<dbReference type="AlphaFoldDB" id="A0A2U0SHP7"/>
<gene>
    <name evidence="1" type="ORF">DD559_17305</name>
</gene>
<sequence length="120" mass="13068">MRFWRSAGRGGRMDLDLIAAPADTRPDWTIVMVGPVVKIDPAELPRYAAGWVRLDGAEDQEAGRVAVNRTGATARARAYGEADLCAGPLPRLWRRHAGCSLPEPWPPAKPLLRWAAGAPM</sequence>
<reference evidence="1 2" key="1">
    <citation type="submission" date="2018-05" db="EMBL/GenBank/DDBJ databases">
        <title>Description of Sphingomonas pokkalii sp nov, isolated from the rhizosphere of saline tolerant pokkali rice and its draft genome analysis.</title>
        <authorList>
            <person name="Menon R."/>
            <person name="Kumari S."/>
            <person name="Rameshkumar N."/>
        </authorList>
    </citation>
    <scope>NUCLEOTIDE SEQUENCE [LARGE SCALE GENOMIC DNA]</scope>
    <source>
        <strain evidence="1 2">L3B27</strain>
    </source>
</reference>